<sequence>MRIRGLALAMLAVVLAACGGAPKSDKPQNLAQGSQVAGTVPDDIKITGDASASVNKLAISAIADLQKYWAEEYPKLYGSDYKPVSGGFYAVVPSSMKLPPCVSDADEIRGNAFYCPSKDVVAWDSENLLPDLQSRFGDFVIPIVLAHEWGHAIQDRSNFTARTVTKELQADCFAGGWAKHAKDAGVYKVNAADMDNALAGILELRDSPGSSKIDPSAHGSGFDRVSAFQDGFDNGPTACKAYRDDDPVVLELPFQTAEDEASGGELSYDSIVNDVPYDIEDYWAHVYPELTDGEAWVPVKGLEPFDPSNPPMCGNTRAEGYALFYCVPDDYIGWDNESMRAVYNKGHDYAVATLIATQFGLAAMTRANDKSDDKTQSLRGDCFAGAYTASVLLQNRKDTSSFGISPGDLDEAITALLVFRGDGDVERQGAGFERIRHFRTGVLDGAGACLKD</sequence>
<evidence type="ECO:0000256" key="5">
    <source>
        <dbReference type="SAM" id="SignalP"/>
    </source>
</evidence>
<dbReference type="Proteomes" id="UP000825367">
    <property type="component" value="Chromosome"/>
</dbReference>
<name>A0ABX8VRZ8_9MYCO</name>
<keyword evidence="2" id="KW-0812">Transmembrane</keyword>
<evidence type="ECO:0000313" key="6">
    <source>
        <dbReference type="EMBL" id="QYL18635.1"/>
    </source>
</evidence>
<keyword evidence="7" id="KW-1185">Reference proteome</keyword>
<dbReference type="RefSeq" id="WP_164520041.1">
    <property type="nucleotide sequence ID" value="NZ_BAAAVX010000075.1"/>
</dbReference>
<feature type="signal peptide" evidence="5">
    <location>
        <begin position="1"/>
        <end position="23"/>
    </location>
</feature>
<evidence type="ECO:0000256" key="4">
    <source>
        <dbReference type="ARBA" id="ARBA00023136"/>
    </source>
</evidence>
<dbReference type="SUPFAM" id="SSF55486">
    <property type="entry name" value="Metalloproteases ('zincins'), catalytic domain"/>
    <property type="match status" value="1"/>
</dbReference>
<accession>A0ABX8VRZ8</accession>
<gene>
    <name evidence="6" type="ORF">K0O64_09140</name>
</gene>
<reference evidence="6 7" key="1">
    <citation type="submission" date="2021-07" db="EMBL/GenBank/DDBJ databases">
        <title>Whole genome sequencing of non-tuberculosis mycobacteria type-strains.</title>
        <authorList>
            <person name="Igarashi Y."/>
            <person name="Osugi A."/>
            <person name="Mitarai S."/>
        </authorList>
    </citation>
    <scope>NUCLEOTIDE SEQUENCE [LARGE SCALE GENOMIC DNA]</scope>
    <source>
        <strain evidence="6 7">JCM 16370</strain>
    </source>
</reference>
<proteinExistence type="predicted"/>
<dbReference type="PANTHER" id="PTHR30168">
    <property type="entry name" value="PUTATIVE MEMBRANE PROTEIN YPFJ"/>
    <property type="match status" value="1"/>
</dbReference>
<dbReference type="PANTHER" id="PTHR30168:SF0">
    <property type="entry name" value="INNER MEMBRANE PROTEIN"/>
    <property type="match status" value="1"/>
</dbReference>
<evidence type="ECO:0000256" key="2">
    <source>
        <dbReference type="ARBA" id="ARBA00022692"/>
    </source>
</evidence>
<comment type="subcellular location">
    <subcellularLocation>
        <location evidence="1">Membrane</location>
        <topology evidence="1">Single-pass membrane protein</topology>
    </subcellularLocation>
</comment>
<evidence type="ECO:0000256" key="1">
    <source>
        <dbReference type="ARBA" id="ARBA00004167"/>
    </source>
</evidence>
<keyword evidence="4" id="KW-0472">Membrane</keyword>
<protein>
    <submittedName>
        <fullName evidence="6">Neutral zinc metallopeptidase</fullName>
    </submittedName>
</protein>
<dbReference type="InterPro" id="IPR007343">
    <property type="entry name" value="Uncharacterised_pept_Zn_put"/>
</dbReference>
<evidence type="ECO:0000256" key="3">
    <source>
        <dbReference type="ARBA" id="ARBA00022989"/>
    </source>
</evidence>
<keyword evidence="3" id="KW-1133">Transmembrane helix</keyword>
<evidence type="ECO:0000313" key="7">
    <source>
        <dbReference type="Proteomes" id="UP000825367"/>
    </source>
</evidence>
<dbReference type="Pfam" id="PF04228">
    <property type="entry name" value="Zn_peptidase"/>
    <property type="match status" value="1"/>
</dbReference>
<feature type="chain" id="PRO_5046209275" evidence="5">
    <location>
        <begin position="24"/>
        <end position="452"/>
    </location>
</feature>
<dbReference type="PROSITE" id="PS51257">
    <property type="entry name" value="PROKAR_LIPOPROTEIN"/>
    <property type="match status" value="1"/>
</dbReference>
<dbReference type="EMBL" id="CP080333">
    <property type="protein sequence ID" value="QYL18635.1"/>
    <property type="molecule type" value="Genomic_DNA"/>
</dbReference>
<keyword evidence="5" id="KW-0732">Signal</keyword>
<organism evidence="6 7">
    <name type="scientific">Mycolicibacterium pallens</name>
    <dbReference type="NCBI Taxonomy" id="370524"/>
    <lineage>
        <taxon>Bacteria</taxon>
        <taxon>Bacillati</taxon>
        <taxon>Actinomycetota</taxon>
        <taxon>Actinomycetes</taxon>
        <taxon>Mycobacteriales</taxon>
        <taxon>Mycobacteriaceae</taxon>
        <taxon>Mycolicibacterium</taxon>
    </lineage>
</organism>